<dbReference type="InterPro" id="IPR011257">
    <property type="entry name" value="DNA_glycosylase"/>
</dbReference>
<dbReference type="Gene3D" id="1.10.340.30">
    <property type="entry name" value="Hypothetical protein, domain 2"/>
    <property type="match status" value="1"/>
</dbReference>
<keyword evidence="3" id="KW-0227">DNA damage</keyword>
<feature type="domain" description="HhH-GPD" evidence="11">
    <location>
        <begin position="182"/>
        <end position="348"/>
    </location>
</feature>
<evidence type="ECO:0000256" key="7">
    <source>
        <dbReference type="ARBA" id="ARBA00023268"/>
    </source>
</evidence>
<evidence type="ECO:0000256" key="1">
    <source>
        <dbReference type="ARBA" id="ARBA00010679"/>
    </source>
</evidence>
<sequence>MLSLRTLPIMKRPRTIPSAPSTPPSPQSLPSKTTTLRTLSSKKPRNILTNSTLTTITEEDPKWVPLNLSRSELYLPLTFPTGQTFRWKQTGPIQYTGVVGRSHLVSLKQLDNGDVGYHFHCIASEAGARDALLDFLNVGISLTEVWESFKVSDTRFAELATHLGGARVLRQDPLECLIQFICSSNNNIKRITMMVDFISSLGNYLGAVGGFKFYEFPSLERLAMVSEQELRAAGFGYRAKYIVGTVEALKSKPGGGMEWLAALRKVDLPEAIVSLCSLPGVGPKVAACIALFSLDQHHAIPVDTHVWKIATRYLLPELAGTSLTPKLSNRVADAFVRTYGKYAGWAQTLLFIAELPSQKALMNSTEEKSPNSKKKRTGGITKVPKE</sequence>
<keyword evidence="6" id="KW-0456">Lyase</keyword>
<dbReference type="SUPFAM" id="SSF55945">
    <property type="entry name" value="TATA-box binding protein-like"/>
    <property type="match status" value="1"/>
</dbReference>
<dbReference type="InterPro" id="IPR003265">
    <property type="entry name" value="HhH-GPD_domain"/>
</dbReference>
<feature type="region of interest" description="Disordered" evidence="10">
    <location>
        <begin position="1"/>
        <end position="36"/>
    </location>
</feature>
<gene>
    <name evidence="12" type="primary">OGG1</name>
    <name evidence="12" type="ORF">HAX54_011145</name>
</gene>
<evidence type="ECO:0000256" key="10">
    <source>
        <dbReference type="SAM" id="MobiDB-lite"/>
    </source>
</evidence>
<dbReference type="CDD" id="cd00056">
    <property type="entry name" value="ENDO3c"/>
    <property type="match status" value="1"/>
</dbReference>
<dbReference type="Pfam" id="PF00730">
    <property type="entry name" value="HhH-GPD"/>
    <property type="match status" value="1"/>
</dbReference>
<evidence type="ECO:0000256" key="3">
    <source>
        <dbReference type="ARBA" id="ARBA00022763"/>
    </source>
</evidence>
<keyword evidence="13" id="KW-1185">Reference proteome</keyword>
<dbReference type="PANTHER" id="PTHR10242">
    <property type="entry name" value="8-OXOGUANINE DNA GLYCOSYLASE"/>
    <property type="match status" value="1"/>
</dbReference>
<protein>
    <recommendedName>
        <fullName evidence="2">DNA-(apurinic or apyrimidinic site) lyase</fullName>
        <ecNumber evidence="2">4.2.99.18</ecNumber>
    </recommendedName>
</protein>
<dbReference type="EMBL" id="JACEIK010000163">
    <property type="protein sequence ID" value="MCD7451360.1"/>
    <property type="molecule type" value="Genomic_DNA"/>
</dbReference>
<dbReference type="Gene3D" id="3.30.310.40">
    <property type="match status" value="1"/>
</dbReference>
<keyword evidence="5" id="KW-0234">DNA repair</keyword>
<organism evidence="12 13">
    <name type="scientific">Datura stramonium</name>
    <name type="common">Jimsonweed</name>
    <name type="synonym">Common thornapple</name>
    <dbReference type="NCBI Taxonomy" id="4076"/>
    <lineage>
        <taxon>Eukaryota</taxon>
        <taxon>Viridiplantae</taxon>
        <taxon>Streptophyta</taxon>
        <taxon>Embryophyta</taxon>
        <taxon>Tracheophyta</taxon>
        <taxon>Spermatophyta</taxon>
        <taxon>Magnoliopsida</taxon>
        <taxon>eudicotyledons</taxon>
        <taxon>Gunneridae</taxon>
        <taxon>Pentapetalae</taxon>
        <taxon>asterids</taxon>
        <taxon>lamiids</taxon>
        <taxon>Solanales</taxon>
        <taxon>Solanaceae</taxon>
        <taxon>Solanoideae</taxon>
        <taxon>Datureae</taxon>
        <taxon>Datura</taxon>
    </lineage>
</organism>
<comment type="caution">
    <text evidence="12">The sequence shown here is derived from an EMBL/GenBank/DDBJ whole genome shotgun (WGS) entry which is preliminary data.</text>
</comment>
<dbReference type="InterPro" id="IPR012904">
    <property type="entry name" value="OGG_N"/>
</dbReference>
<dbReference type="InterPro" id="IPR052054">
    <property type="entry name" value="Oxidative_DNA_repair_enzyme"/>
</dbReference>
<comment type="catalytic activity">
    <reaction evidence="9">
        <text>2'-deoxyribonucleotide-(2'-deoxyribose 5'-phosphate)-2'-deoxyribonucleotide-DNA = a 3'-end 2'-deoxyribonucleotide-(2,3-dehydro-2,3-deoxyribose 5'-phosphate)-DNA + a 5'-end 5'-phospho-2'-deoxyribonucleoside-DNA + H(+)</text>
        <dbReference type="Rhea" id="RHEA:66592"/>
        <dbReference type="Rhea" id="RHEA-COMP:13180"/>
        <dbReference type="Rhea" id="RHEA-COMP:16897"/>
        <dbReference type="Rhea" id="RHEA-COMP:17067"/>
        <dbReference type="ChEBI" id="CHEBI:15378"/>
        <dbReference type="ChEBI" id="CHEBI:136412"/>
        <dbReference type="ChEBI" id="CHEBI:157695"/>
        <dbReference type="ChEBI" id="CHEBI:167181"/>
        <dbReference type="EC" id="4.2.99.18"/>
    </reaction>
</comment>
<evidence type="ECO:0000256" key="6">
    <source>
        <dbReference type="ARBA" id="ARBA00023239"/>
    </source>
</evidence>
<keyword evidence="8" id="KW-0326">Glycosidase</keyword>
<dbReference type="PANTHER" id="PTHR10242:SF2">
    <property type="entry name" value="N-GLYCOSYLASE_DNA LYASE"/>
    <property type="match status" value="1"/>
</dbReference>
<evidence type="ECO:0000313" key="12">
    <source>
        <dbReference type="EMBL" id="MCD7451360.1"/>
    </source>
</evidence>
<comment type="similarity">
    <text evidence="1">Belongs to the type-1 OGG1 family.</text>
</comment>
<evidence type="ECO:0000313" key="13">
    <source>
        <dbReference type="Proteomes" id="UP000823775"/>
    </source>
</evidence>
<dbReference type="InterPro" id="IPR023170">
    <property type="entry name" value="HhH_base_excis_C"/>
</dbReference>
<evidence type="ECO:0000259" key="11">
    <source>
        <dbReference type="SMART" id="SM00478"/>
    </source>
</evidence>
<evidence type="ECO:0000256" key="5">
    <source>
        <dbReference type="ARBA" id="ARBA00023204"/>
    </source>
</evidence>
<feature type="region of interest" description="Disordered" evidence="10">
    <location>
        <begin position="362"/>
        <end position="386"/>
    </location>
</feature>
<keyword evidence="4" id="KW-0378">Hydrolase</keyword>
<proteinExistence type="inferred from homology"/>
<accession>A0ABS8RX19</accession>
<dbReference type="SUPFAM" id="SSF48150">
    <property type="entry name" value="DNA-glycosylase"/>
    <property type="match status" value="1"/>
</dbReference>
<evidence type="ECO:0000256" key="2">
    <source>
        <dbReference type="ARBA" id="ARBA00012720"/>
    </source>
</evidence>
<evidence type="ECO:0000256" key="8">
    <source>
        <dbReference type="ARBA" id="ARBA00023295"/>
    </source>
</evidence>
<dbReference type="Proteomes" id="UP000823775">
    <property type="component" value="Unassembled WGS sequence"/>
</dbReference>
<dbReference type="SMART" id="SM00478">
    <property type="entry name" value="ENDO3c"/>
    <property type="match status" value="1"/>
</dbReference>
<dbReference type="EC" id="4.2.99.18" evidence="2"/>
<dbReference type="Gene3D" id="1.10.1670.10">
    <property type="entry name" value="Helix-hairpin-Helix base-excision DNA repair enzymes (C-terminal)"/>
    <property type="match status" value="1"/>
</dbReference>
<dbReference type="Pfam" id="PF07934">
    <property type="entry name" value="OGG_N"/>
    <property type="match status" value="1"/>
</dbReference>
<keyword evidence="7" id="KW-0511">Multifunctional enzyme</keyword>
<reference evidence="12 13" key="1">
    <citation type="journal article" date="2021" name="BMC Genomics">
        <title>Datura genome reveals duplications of psychoactive alkaloid biosynthetic genes and high mutation rate following tissue culture.</title>
        <authorList>
            <person name="Rajewski A."/>
            <person name="Carter-House D."/>
            <person name="Stajich J."/>
            <person name="Litt A."/>
        </authorList>
    </citation>
    <scope>NUCLEOTIDE SEQUENCE [LARGE SCALE GENOMIC DNA]</scope>
    <source>
        <strain evidence="12">AR-01</strain>
    </source>
</reference>
<evidence type="ECO:0000256" key="9">
    <source>
        <dbReference type="ARBA" id="ARBA00044632"/>
    </source>
</evidence>
<name>A0ABS8RX19_DATST</name>
<evidence type="ECO:0000256" key="4">
    <source>
        <dbReference type="ARBA" id="ARBA00022801"/>
    </source>
</evidence>